<organism evidence="1 2">
    <name type="scientific">Phytohabitans suffuscus</name>
    <dbReference type="NCBI Taxonomy" id="624315"/>
    <lineage>
        <taxon>Bacteria</taxon>
        <taxon>Bacillati</taxon>
        <taxon>Actinomycetota</taxon>
        <taxon>Actinomycetes</taxon>
        <taxon>Micromonosporales</taxon>
        <taxon>Micromonosporaceae</taxon>
    </lineage>
</organism>
<reference evidence="1 2" key="2">
    <citation type="submission" date="2020-03" db="EMBL/GenBank/DDBJ databases">
        <authorList>
            <person name="Ichikawa N."/>
            <person name="Kimura A."/>
            <person name="Kitahashi Y."/>
            <person name="Uohara A."/>
        </authorList>
    </citation>
    <scope>NUCLEOTIDE SEQUENCE [LARGE SCALE GENOMIC DNA]</scope>
    <source>
        <strain evidence="1 2">NBRC 105367</strain>
    </source>
</reference>
<keyword evidence="2" id="KW-1185">Reference proteome</keyword>
<dbReference type="KEGG" id="psuu:Psuf_084550"/>
<sequence>MRGHREPRDAVARTTGNFREAVSTVTEHTRAEALFASDLQPSDRPTGAQVARAIHTSLLRRGGPAGCAAVMAAEYGEHPETAALRMRWALSLAPTAATVALAA</sequence>
<dbReference type="AlphaFoldDB" id="A0A6F8YYI7"/>
<proteinExistence type="predicted"/>
<evidence type="ECO:0000313" key="2">
    <source>
        <dbReference type="Proteomes" id="UP000503011"/>
    </source>
</evidence>
<name>A0A6F8YYI7_9ACTN</name>
<accession>A0A6F8YYI7</accession>
<protein>
    <submittedName>
        <fullName evidence="1">Uncharacterized protein</fullName>
    </submittedName>
</protein>
<gene>
    <name evidence="1" type="ORF">Psuf_084550</name>
</gene>
<dbReference type="EMBL" id="AP022871">
    <property type="protein sequence ID" value="BCB91142.1"/>
    <property type="molecule type" value="Genomic_DNA"/>
</dbReference>
<dbReference type="Proteomes" id="UP000503011">
    <property type="component" value="Chromosome"/>
</dbReference>
<evidence type="ECO:0000313" key="1">
    <source>
        <dbReference type="EMBL" id="BCB91142.1"/>
    </source>
</evidence>
<reference evidence="1 2" key="1">
    <citation type="submission" date="2020-03" db="EMBL/GenBank/DDBJ databases">
        <title>Whole genome shotgun sequence of Phytohabitans suffuscus NBRC 105367.</title>
        <authorList>
            <person name="Komaki H."/>
            <person name="Tamura T."/>
        </authorList>
    </citation>
    <scope>NUCLEOTIDE SEQUENCE [LARGE SCALE GENOMIC DNA]</scope>
    <source>
        <strain evidence="1 2">NBRC 105367</strain>
    </source>
</reference>